<dbReference type="Proteomes" id="UP000585050">
    <property type="component" value="Unassembled WGS sequence"/>
</dbReference>
<dbReference type="Pfam" id="PF09360">
    <property type="entry name" value="zf-CDGSH"/>
    <property type="match status" value="1"/>
</dbReference>
<keyword evidence="2" id="KW-0479">Metal-binding</keyword>
<accession>A0A7X8XUA8</accession>
<dbReference type="InterPro" id="IPR010693">
    <property type="entry name" value="Divergent_4Fe-4S_mono-cluster"/>
</dbReference>
<keyword evidence="7" id="KW-1185">Reference proteome</keyword>
<organism evidence="6 7">
    <name type="scientific">Flammeovirga agarivorans</name>
    <dbReference type="NCBI Taxonomy" id="2726742"/>
    <lineage>
        <taxon>Bacteria</taxon>
        <taxon>Pseudomonadati</taxon>
        <taxon>Bacteroidota</taxon>
        <taxon>Cytophagia</taxon>
        <taxon>Cytophagales</taxon>
        <taxon>Flammeovirgaceae</taxon>
        <taxon>Flammeovirga</taxon>
    </lineage>
</organism>
<reference evidence="6 7" key="1">
    <citation type="submission" date="2020-04" db="EMBL/GenBank/DDBJ databases">
        <title>Flammeovirga sp. SR4, a novel species isolated from seawater.</title>
        <authorList>
            <person name="Wang X."/>
        </authorList>
    </citation>
    <scope>NUCLEOTIDE SEQUENCE [LARGE SCALE GENOMIC DNA]</scope>
    <source>
        <strain evidence="6 7">SR4</strain>
    </source>
</reference>
<protein>
    <recommendedName>
        <fullName evidence="5">Iron-binding zinc finger CDGSH type domain-containing protein</fullName>
    </recommendedName>
</protein>
<evidence type="ECO:0000256" key="3">
    <source>
        <dbReference type="ARBA" id="ARBA00023004"/>
    </source>
</evidence>
<comment type="caution">
    <text evidence="6">The sequence shown here is derived from an EMBL/GenBank/DDBJ whole genome shotgun (WGS) entry which is preliminary data.</text>
</comment>
<dbReference type="Pfam" id="PF06902">
    <property type="entry name" value="Fer4_19"/>
    <property type="match status" value="1"/>
</dbReference>
<dbReference type="SMART" id="SM00704">
    <property type="entry name" value="ZnF_CDGSH"/>
    <property type="match status" value="1"/>
</dbReference>
<evidence type="ECO:0000313" key="6">
    <source>
        <dbReference type="EMBL" id="NLR89930.1"/>
    </source>
</evidence>
<proteinExistence type="predicted"/>
<dbReference type="AlphaFoldDB" id="A0A7X8XUA8"/>
<feature type="domain" description="Iron-binding zinc finger CDGSH type" evidence="5">
    <location>
        <begin position="102"/>
        <end position="139"/>
    </location>
</feature>
<sequence length="141" mass="15371">MSDKPTTRTYSNGDIEILWQPDLCIHSTKCFQALPNVFNPSNRPWVNMSNGETFDIIKTVKNCPSGALSLKSDETDTSTTPSVEINVLKDGPVLVKGNIDITISGKTENLGDKQVALCRCGHSNNKPYCDGNHVKAGFKAD</sequence>
<dbReference type="Gene3D" id="3.40.5.90">
    <property type="entry name" value="CDGSH iron-sulfur domain, mitoNEET-type"/>
    <property type="match status" value="1"/>
</dbReference>
<name>A0A7X8XUA8_9BACT</name>
<dbReference type="GO" id="GO:0005737">
    <property type="term" value="C:cytoplasm"/>
    <property type="evidence" value="ECO:0007669"/>
    <property type="project" value="UniProtKB-ARBA"/>
</dbReference>
<dbReference type="EMBL" id="JABAIL010000001">
    <property type="protein sequence ID" value="NLR89930.1"/>
    <property type="molecule type" value="Genomic_DNA"/>
</dbReference>
<dbReference type="InterPro" id="IPR042216">
    <property type="entry name" value="MitoNEET_CISD"/>
</dbReference>
<keyword evidence="1" id="KW-0001">2Fe-2S</keyword>
<evidence type="ECO:0000256" key="4">
    <source>
        <dbReference type="ARBA" id="ARBA00023014"/>
    </source>
</evidence>
<dbReference type="RefSeq" id="WP_168880614.1">
    <property type="nucleotide sequence ID" value="NZ_JABAIL010000001.1"/>
</dbReference>
<dbReference type="InterPro" id="IPR018967">
    <property type="entry name" value="FeS-contain_CDGSH-typ"/>
</dbReference>
<evidence type="ECO:0000259" key="5">
    <source>
        <dbReference type="SMART" id="SM00704"/>
    </source>
</evidence>
<dbReference type="GO" id="GO:0046872">
    <property type="term" value="F:metal ion binding"/>
    <property type="evidence" value="ECO:0007669"/>
    <property type="project" value="UniProtKB-KW"/>
</dbReference>
<keyword evidence="3" id="KW-0408">Iron</keyword>
<dbReference type="GO" id="GO:0051537">
    <property type="term" value="F:2 iron, 2 sulfur cluster binding"/>
    <property type="evidence" value="ECO:0007669"/>
    <property type="project" value="UniProtKB-KW"/>
</dbReference>
<keyword evidence="4" id="KW-0411">Iron-sulfur</keyword>
<evidence type="ECO:0000256" key="2">
    <source>
        <dbReference type="ARBA" id="ARBA00022723"/>
    </source>
</evidence>
<gene>
    <name evidence="6" type="ORF">HGP29_01875</name>
</gene>
<evidence type="ECO:0000313" key="7">
    <source>
        <dbReference type="Proteomes" id="UP000585050"/>
    </source>
</evidence>
<evidence type="ECO:0000256" key="1">
    <source>
        <dbReference type="ARBA" id="ARBA00022714"/>
    </source>
</evidence>
<dbReference type="SUPFAM" id="SSF54862">
    <property type="entry name" value="4Fe-4S ferredoxins"/>
    <property type="match status" value="1"/>
</dbReference>